<evidence type="ECO:0000313" key="4">
    <source>
        <dbReference type="Proteomes" id="UP001176961"/>
    </source>
</evidence>
<dbReference type="EMBL" id="CATQJL010000112">
    <property type="protein sequence ID" value="CAJ0596384.1"/>
    <property type="molecule type" value="Genomic_DNA"/>
</dbReference>
<reference evidence="3" key="1">
    <citation type="submission" date="2023-07" db="EMBL/GenBank/DDBJ databases">
        <authorList>
            <consortium name="CYATHOMIX"/>
        </authorList>
    </citation>
    <scope>NUCLEOTIDE SEQUENCE</scope>
    <source>
        <strain evidence="3">N/A</strain>
    </source>
</reference>
<dbReference type="Proteomes" id="UP001176961">
    <property type="component" value="Unassembled WGS sequence"/>
</dbReference>
<name>A0AA36GQP2_CYLNA</name>
<dbReference type="Pfam" id="PF00013">
    <property type="entry name" value="KH_1"/>
    <property type="match status" value="1"/>
</dbReference>
<protein>
    <recommendedName>
        <fullName evidence="2">K Homology domain-containing protein</fullName>
    </recommendedName>
</protein>
<evidence type="ECO:0000259" key="2">
    <source>
        <dbReference type="SMART" id="SM00322"/>
    </source>
</evidence>
<evidence type="ECO:0000256" key="1">
    <source>
        <dbReference type="PROSITE-ProRule" id="PRU00117"/>
    </source>
</evidence>
<dbReference type="SUPFAM" id="SSF54791">
    <property type="entry name" value="Eukaryotic type KH-domain (KH-domain type I)"/>
    <property type="match status" value="1"/>
</dbReference>
<proteinExistence type="predicted"/>
<dbReference type="GO" id="GO:0003723">
    <property type="term" value="F:RNA binding"/>
    <property type="evidence" value="ECO:0007669"/>
    <property type="project" value="UniProtKB-UniRule"/>
</dbReference>
<accession>A0AA36GQP2</accession>
<feature type="domain" description="K Homology" evidence="2">
    <location>
        <begin position="55"/>
        <end position="128"/>
    </location>
</feature>
<keyword evidence="4" id="KW-1185">Reference proteome</keyword>
<dbReference type="SMART" id="SM00322">
    <property type="entry name" value="KH"/>
    <property type="match status" value="1"/>
</dbReference>
<evidence type="ECO:0000313" key="3">
    <source>
        <dbReference type="EMBL" id="CAJ0596384.1"/>
    </source>
</evidence>
<gene>
    <name evidence="3" type="ORF">CYNAS_LOCUS8367</name>
</gene>
<keyword evidence="1" id="KW-0694">RNA-binding</keyword>
<sequence>MQSLRTLYDFNRKFVRCRKAGNPHFDPGPLCWALNQEQLRLSKSTTSQFLLPRQMAVVKVVDITNLLCDKNLGIFIGRNGINMKRIQGEAKVILQIELCEGDGTLRLRITGTPLAVEAALIEIHELLLEIIRQSFCHVQILPSHWVGHIIGNYRSIRLVKDMVKERQDQISSEYLSAERSHQYEGWK</sequence>
<dbReference type="Gene3D" id="3.30.1370.10">
    <property type="entry name" value="K Homology domain, type 1"/>
    <property type="match status" value="1"/>
</dbReference>
<dbReference type="InterPro" id="IPR004087">
    <property type="entry name" value="KH_dom"/>
</dbReference>
<dbReference type="InterPro" id="IPR036612">
    <property type="entry name" value="KH_dom_type_1_sf"/>
</dbReference>
<dbReference type="PROSITE" id="PS50084">
    <property type="entry name" value="KH_TYPE_1"/>
    <property type="match status" value="1"/>
</dbReference>
<dbReference type="AlphaFoldDB" id="A0AA36GQP2"/>
<comment type="caution">
    <text evidence="3">The sequence shown here is derived from an EMBL/GenBank/DDBJ whole genome shotgun (WGS) entry which is preliminary data.</text>
</comment>
<dbReference type="InterPro" id="IPR004088">
    <property type="entry name" value="KH_dom_type_1"/>
</dbReference>
<organism evidence="3 4">
    <name type="scientific">Cylicocyclus nassatus</name>
    <name type="common">Nematode worm</name>
    <dbReference type="NCBI Taxonomy" id="53992"/>
    <lineage>
        <taxon>Eukaryota</taxon>
        <taxon>Metazoa</taxon>
        <taxon>Ecdysozoa</taxon>
        <taxon>Nematoda</taxon>
        <taxon>Chromadorea</taxon>
        <taxon>Rhabditida</taxon>
        <taxon>Rhabditina</taxon>
        <taxon>Rhabditomorpha</taxon>
        <taxon>Strongyloidea</taxon>
        <taxon>Strongylidae</taxon>
        <taxon>Cylicocyclus</taxon>
    </lineage>
</organism>